<gene>
    <name evidence="2" type="ORF">D7Y13_15250</name>
</gene>
<feature type="region of interest" description="Disordered" evidence="1">
    <location>
        <begin position="126"/>
        <end position="155"/>
    </location>
</feature>
<keyword evidence="3" id="KW-1185">Reference proteome</keyword>
<feature type="compositionally biased region" description="Polar residues" evidence="1">
    <location>
        <begin position="146"/>
        <end position="155"/>
    </location>
</feature>
<evidence type="ECO:0000313" key="3">
    <source>
        <dbReference type="Proteomes" id="UP000278907"/>
    </source>
</evidence>
<sequence>MDEKKPKKPKFKYTRELVKIALSDGMTQQEVGDLCRVEQSVVSGWANGRSLAFEHQVAELKKRYGNRLNRTTSRVYLAVSGEVPGARWEDTERARRLMDLRDQLRREQALAEKSFRSRVARKAQNQSEAVGVGVDDERVSDAQDDGASSKSAQLESSELQEAILPGEEQQQSLDTLIEFDREEFEAARPTQLMQVEGPLVLRYTFVRLVPVLRKGIELERLPVARWLVHRQANGRFVLVAQERRILLGRARWHWRRILKGVQEEAHRRFASGVRGIDVNFKQLAHDEPYVECADDSARWLSSIHGPLDSNALIGHCDAFFAGKKHHGPHDAMTLPFLVRKMLIEHGHDVPGVVRIVASE</sequence>
<reference evidence="2 3" key="1">
    <citation type="submission" date="2018-09" db="EMBL/GenBank/DDBJ databases">
        <authorList>
            <person name="Livingstone P.G."/>
            <person name="Whitworth D.E."/>
        </authorList>
    </citation>
    <scope>NUCLEOTIDE SEQUENCE [LARGE SCALE GENOMIC DNA]</scope>
    <source>
        <strain evidence="2 3">CA031B</strain>
    </source>
</reference>
<protein>
    <recommendedName>
        <fullName evidence="4">Helix-turn-helix domain-containing protein</fullName>
    </recommendedName>
</protein>
<proteinExistence type="predicted"/>
<organism evidence="2 3">
    <name type="scientific">Corallococcus praedator</name>
    <dbReference type="NCBI Taxonomy" id="2316724"/>
    <lineage>
        <taxon>Bacteria</taxon>
        <taxon>Pseudomonadati</taxon>
        <taxon>Myxococcota</taxon>
        <taxon>Myxococcia</taxon>
        <taxon>Myxococcales</taxon>
        <taxon>Cystobacterineae</taxon>
        <taxon>Myxococcaceae</taxon>
        <taxon>Corallococcus</taxon>
    </lineage>
</organism>
<evidence type="ECO:0000313" key="2">
    <source>
        <dbReference type="EMBL" id="RKI08837.1"/>
    </source>
</evidence>
<dbReference type="Proteomes" id="UP000278907">
    <property type="component" value="Unassembled WGS sequence"/>
</dbReference>
<dbReference type="RefSeq" id="WP_120584434.1">
    <property type="nucleotide sequence ID" value="NZ_RAWI01000097.1"/>
</dbReference>
<comment type="caution">
    <text evidence="2">The sequence shown here is derived from an EMBL/GenBank/DDBJ whole genome shotgun (WGS) entry which is preliminary data.</text>
</comment>
<accession>A0ABX9QJ05</accession>
<evidence type="ECO:0008006" key="4">
    <source>
        <dbReference type="Google" id="ProtNLM"/>
    </source>
</evidence>
<evidence type="ECO:0000256" key="1">
    <source>
        <dbReference type="SAM" id="MobiDB-lite"/>
    </source>
</evidence>
<name>A0ABX9QJ05_9BACT</name>
<dbReference type="EMBL" id="RAWI01000097">
    <property type="protein sequence ID" value="RKI08837.1"/>
    <property type="molecule type" value="Genomic_DNA"/>
</dbReference>